<reference evidence="11" key="1">
    <citation type="submission" date="2010-07" db="EMBL/GenBank/DDBJ databases">
        <title>The genome sequence of Gaeumannomyces graminis var. tritici strain R3-111a-1.</title>
        <authorList>
            <consortium name="The Broad Institute Genome Sequencing Platform"/>
            <person name="Ma L.-J."/>
            <person name="Dead R."/>
            <person name="Young S."/>
            <person name="Zeng Q."/>
            <person name="Koehrsen M."/>
            <person name="Alvarado L."/>
            <person name="Berlin A."/>
            <person name="Chapman S.B."/>
            <person name="Chen Z."/>
            <person name="Freedman E."/>
            <person name="Gellesch M."/>
            <person name="Goldberg J."/>
            <person name="Griggs A."/>
            <person name="Gujja S."/>
            <person name="Heilman E.R."/>
            <person name="Heiman D."/>
            <person name="Hepburn T."/>
            <person name="Howarth C."/>
            <person name="Jen D."/>
            <person name="Larson L."/>
            <person name="Mehta T."/>
            <person name="Neiman D."/>
            <person name="Pearson M."/>
            <person name="Roberts A."/>
            <person name="Saif S."/>
            <person name="Shea T."/>
            <person name="Shenoy N."/>
            <person name="Sisk P."/>
            <person name="Stolte C."/>
            <person name="Sykes S."/>
            <person name="Walk T."/>
            <person name="White J."/>
            <person name="Yandava C."/>
            <person name="Haas B."/>
            <person name="Nusbaum C."/>
            <person name="Birren B."/>
        </authorList>
    </citation>
    <scope>NUCLEOTIDE SEQUENCE [LARGE SCALE GENOMIC DNA]</scope>
    <source>
        <strain evidence="11">R3-111a-1</strain>
    </source>
</reference>
<dbReference type="VEuPathDB" id="FungiDB:GGTG_10030"/>
<proteinExistence type="inferred from homology"/>
<evidence type="ECO:0000313" key="10">
    <source>
        <dbReference type="EnsemblFungi" id="EJT73181"/>
    </source>
</evidence>
<dbReference type="AlphaFoldDB" id="J3P946"/>
<evidence type="ECO:0000256" key="3">
    <source>
        <dbReference type="ARBA" id="ARBA00022946"/>
    </source>
</evidence>
<accession>J3P946</accession>
<dbReference type="GeneID" id="20350488"/>
<comment type="subcellular location">
    <subcellularLocation>
        <location evidence="1">Mitochondrion</location>
    </subcellularLocation>
</comment>
<name>J3P946_GAET3</name>
<evidence type="ECO:0000256" key="6">
    <source>
        <dbReference type="ARBA" id="ARBA00023274"/>
    </source>
</evidence>
<reference evidence="10" key="4">
    <citation type="journal article" date="2015" name="G3 (Bethesda)">
        <title>Genome sequences of three phytopathogenic species of the Magnaporthaceae family of fungi.</title>
        <authorList>
            <person name="Okagaki L.H."/>
            <person name="Nunes C.C."/>
            <person name="Sailsbery J."/>
            <person name="Clay B."/>
            <person name="Brown D."/>
            <person name="John T."/>
            <person name="Oh Y."/>
            <person name="Young N."/>
            <person name="Fitzgerald M."/>
            <person name="Haas B.J."/>
            <person name="Zeng Q."/>
            <person name="Young S."/>
            <person name="Adiconis X."/>
            <person name="Fan L."/>
            <person name="Levin J.Z."/>
            <person name="Mitchell T.K."/>
            <person name="Okubara P.A."/>
            <person name="Farman M.L."/>
            <person name="Kohn L.M."/>
            <person name="Birren B."/>
            <person name="Ma L.-J."/>
            <person name="Dean R.A."/>
        </authorList>
    </citation>
    <scope>NUCLEOTIDE SEQUENCE</scope>
    <source>
        <strain evidence="10">R3-111a-1</strain>
    </source>
</reference>
<dbReference type="Gene3D" id="3.90.79.10">
    <property type="entry name" value="Nucleoside Triphosphate Pyrophosphohydrolase"/>
    <property type="match status" value="1"/>
</dbReference>
<dbReference type="GO" id="GO:0005762">
    <property type="term" value="C:mitochondrial large ribosomal subunit"/>
    <property type="evidence" value="ECO:0007669"/>
    <property type="project" value="TreeGrafter"/>
</dbReference>
<keyword evidence="6" id="KW-0687">Ribonucleoprotein</keyword>
<evidence type="ECO:0000256" key="1">
    <source>
        <dbReference type="ARBA" id="ARBA00004173"/>
    </source>
</evidence>
<dbReference type="GO" id="GO:0005743">
    <property type="term" value="C:mitochondrial inner membrane"/>
    <property type="evidence" value="ECO:0007669"/>
    <property type="project" value="UniProtKB-ARBA"/>
</dbReference>
<protein>
    <recommendedName>
        <fullName evidence="7">Large ribosomal subunit protein mL46</fullName>
    </recommendedName>
</protein>
<dbReference type="EMBL" id="GL385399">
    <property type="protein sequence ID" value="EJT73181.1"/>
    <property type="molecule type" value="Genomic_DNA"/>
</dbReference>
<dbReference type="InterPro" id="IPR040008">
    <property type="entry name" value="Ribosomal_mL46"/>
</dbReference>
<organism evidence="9">
    <name type="scientific">Gaeumannomyces tritici (strain R3-111a-1)</name>
    <name type="common">Wheat and barley take-all root rot fungus</name>
    <name type="synonym">Gaeumannomyces graminis var. tritici</name>
    <dbReference type="NCBI Taxonomy" id="644352"/>
    <lineage>
        <taxon>Eukaryota</taxon>
        <taxon>Fungi</taxon>
        <taxon>Dikarya</taxon>
        <taxon>Ascomycota</taxon>
        <taxon>Pezizomycotina</taxon>
        <taxon>Sordariomycetes</taxon>
        <taxon>Sordariomycetidae</taxon>
        <taxon>Magnaporthales</taxon>
        <taxon>Magnaporthaceae</taxon>
        <taxon>Gaeumannomyces</taxon>
    </lineage>
</organism>
<evidence type="ECO:0000256" key="2">
    <source>
        <dbReference type="ARBA" id="ARBA00009070"/>
    </source>
</evidence>
<evidence type="ECO:0000256" key="4">
    <source>
        <dbReference type="ARBA" id="ARBA00022980"/>
    </source>
</evidence>
<dbReference type="SUPFAM" id="SSF55811">
    <property type="entry name" value="Nudix"/>
    <property type="match status" value="1"/>
</dbReference>
<reference evidence="10" key="5">
    <citation type="submission" date="2018-04" db="UniProtKB">
        <authorList>
            <consortium name="EnsemblFungi"/>
        </authorList>
    </citation>
    <scope>IDENTIFICATION</scope>
    <source>
        <strain evidence="10">R3-111a-1</strain>
    </source>
</reference>
<feature type="domain" description="Large ribosomal subunit protein mL46 N-terminal" evidence="8">
    <location>
        <begin position="84"/>
        <end position="220"/>
    </location>
</feature>
<evidence type="ECO:0000259" key="8">
    <source>
        <dbReference type="Pfam" id="PF11788"/>
    </source>
</evidence>
<dbReference type="Proteomes" id="UP000006039">
    <property type="component" value="Unassembled WGS sequence"/>
</dbReference>
<dbReference type="RefSeq" id="XP_009226155.1">
    <property type="nucleotide sequence ID" value="XM_009227891.1"/>
</dbReference>
<dbReference type="InterPro" id="IPR033650">
    <property type="entry name" value="Ribosomal_mL46_NUDIX"/>
</dbReference>
<comment type="similarity">
    <text evidence="2">Belongs to the mitochondrion-specific ribosomal protein mL46 family.</text>
</comment>
<keyword evidence="11" id="KW-1185">Reference proteome</keyword>
<dbReference type="CDD" id="cd04661">
    <property type="entry name" value="NUDIX_MRP_L46"/>
    <property type="match status" value="1"/>
</dbReference>
<dbReference type="GO" id="GO:0003735">
    <property type="term" value="F:structural constituent of ribosome"/>
    <property type="evidence" value="ECO:0007669"/>
    <property type="project" value="InterPro"/>
</dbReference>
<dbReference type="EnsemblFungi" id="EJT73181">
    <property type="protein sequence ID" value="EJT73181"/>
    <property type="gene ID" value="GGTG_10030"/>
</dbReference>
<dbReference type="FunFam" id="3.90.79.10:FF:000018">
    <property type="entry name" value="39S ribosomal protein L46, mitochondrial"/>
    <property type="match status" value="1"/>
</dbReference>
<dbReference type="eggNOG" id="KOG4548">
    <property type="taxonomic scope" value="Eukaryota"/>
</dbReference>
<dbReference type="STRING" id="644352.J3P946"/>
<keyword evidence="4 9" id="KW-0689">Ribosomal protein</keyword>
<dbReference type="PANTHER" id="PTHR13124:SF12">
    <property type="entry name" value="LARGE RIBOSOMAL SUBUNIT PROTEIN ML46"/>
    <property type="match status" value="1"/>
</dbReference>
<evidence type="ECO:0000256" key="7">
    <source>
        <dbReference type="ARBA" id="ARBA00035190"/>
    </source>
</evidence>
<dbReference type="Pfam" id="PF11788">
    <property type="entry name" value="MRP-L46"/>
    <property type="match status" value="1"/>
</dbReference>
<reference evidence="9" key="3">
    <citation type="submission" date="2010-09" db="EMBL/GenBank/DDBJ databases">
        <title>Annotation of Gaeumannomyces graminis var. tritici R3-111a-1.</title>
        <authorList>
            <consortium name="The Broad Institute Genome Sequencing Platform"/>
            <person name="Ma L.-J."/>
            <person name="Dead R."/>
            <person name="Young S.K."/>
            <person name="Zeng Q."/>
            <person name="Gargeya S."/>
            <person name="Fitzgerald M."/>
            <person name="Haas B."/>
            <person name="Abouelleil A."/>
            <person name="Alvarado L."/>
            <person name="Arachchi H.M."/>
            <person name="Berlin A."/>
            <person name="Brown A."/>
            <person name="Chapman S.B."/>
            <person name="Chen Z."/>
            <person name="Dunbar C."/>
            <person name="Freedman E."/>
            <person name="Gearin G."/>
            <person name="Gellesch M."/>
            <person name="Goldberg J."/>
            <person name="Griggs A."/>
            <person name="Gujja S."/>
            <person name="Heiman D."/>
            <person name="Howarth C."/>
            <person name="Larson L."/>
            <person name="Lui A."/>
            <person name="MacDonald P.J.P."/>
            <person name="Mehta T."/>
            <person name="Montmayeur A."/>
            <person name="Murphy C."/>
            <person name="Neiman D."/>
            <person name="Pearson M."/>
            <person name="Priest M."/>
            <person name="Roberts A."/>
            <person name="Saif S."/>
            <person name="Shea T."/>
            <person name="Shenoy N."/>
            <person name="Sisk P."/>
            <person name="Stolte C."/>
            <person name="Sykes S."/>
            <person name="Yandava C."/>
            <person name="Wortman J."/>
            <person name="Nusbaum C."/>
            <person name="Birren B."/>
        </authorList>
    </citation>
    <scope>NUCLEOTIDE SEQUENCE</scope>
    <source>
        <strain evidence="9">R3-111a-1</strain>
    </source>
</reference>
<keyword evidence="5" id="KW-0496">Mitochondrion</keyword>
<evidence type="ECO:0000256" key="5">
    <source>
        <dbReference type="ARBA" id="ARBA00023128"/>
    </source>
</evidence>
<dbReference type="OrthoDB" id="414075at2759"/>
<evidence type="ECO:0000313" key="9">
    <source>
        <dbReference type="EMBL" id="EJT73181.1"/>
    </source>
</evidence>
<dbReference type="FunCoup" id="J3P946">
    <property type="interactions" value="422"/>
</dbReference>
<gene>
    <name evidence="10" type="primary">20350488</name>
    <name evidence="9" type="ORF">GGTG_10030</name>
</gene>
<reference evidence="9" key="2">
    <citation type="submission" date="2010-07" db="EMBL/GenBank/DDBJ databases">
        <authorList>
            <consortium name="The Broad Institute Genome Sequencing Platform"/>
            <consortium name="Broad Institute Genome Sequencing Center for Infectious Disease"/>
            <person name="Ma L.-J."/>
            <person name="Dead R."/>
            <person name="Young S."/>
            <person name="Zeng Q."/>
            <person name="Koehrsen M."/>
            <person name="Alvarado L."/>
            <person name="Berlin A."/>
            <person name="Chapman S.B."/>
            <person name="Chen Z."/>
            <person name="Freedman E."/>
            <person name="Gellesch M."/>
            <person name="Goldberg J."/>
            <person name="Griggs A."/>
            <person name="Gujja S."/>
            <person name="Heilman E.R."/>
            <person name="Heiman D."/>
            <person name="Hepburn T."/>
            <person name="Howarth C."/>
            <person name="Jen D."/>
            <person name="Larson L."/>
            <person name="Mehta T."/>
            <person name="Neiman D."/>
            <person name="Pearson M."/>
            <person name="Roberts A."/>
            <person name="Saif S."/>
            <person name="Shea T."/>
            <person name="Shenoy N."/>
            <person name="Sisk P."/>
            <person name="Stolte C."/>
            <person name="Sykes S."/>
            <person name="Walk T."/>
            <person name="White J."/>
            <person name="Yandava C."/>
            <person name="Haas B."/>
            <person name="Nusbaum C."/>
            <person name="Birren B."/>
        </authorList>
    </citation>
    <scope>NUCLEOTIDE SEQUENCE</scope>
    <source>
        <strain evidence="9">R3-111a-1</strain>
    </source>
</reference>
<dbReference type="PANTHER" id="PTHR13124">
    <property type="entry name" value="39S RIBOSOMAL PROTEIN L46, MITOCHONDRIAL PRECURSOR-RELATED"/>
    <property type="match status" value="1"/>
</dbReference>
<keyword evidence="3" id="KW-0809">Transit peptide</keyword>
<dbReference type="InterPro" id="IPR015797">
    <property type="entry name" value="NUDIX_hydrolase-like_dom_sf"/>
</dbReference>
<dbReference type="HOGENOM" id="CLU_040204_1_1_1"/>
<dbReference type="InterPro" id="IPR021757">
    <property type="entry name" value="Ribosomal_mL46_N"/>
</dbReference>
<evidence type="ECO:0000313" key="11">
    <source>
        <dbReference type="Proteomes" id="UP000006039"/>
    </source>
</evidence>
<sequence length="360" mass="39969">MSASSRGWQALGALSRRSPRVCAQCARTRPLWSTHRTLATAATTITGPVVEPQPAPTAAGAVQPPPATAAAAVPELPQHAKAQYRIRSGLILTRAPILTREPTPFESAFFLYQKRLNERLVSPFFKGFFFKPDTPPMLDWDLKLKERKGIVSKEVGLYRARGVSAWADEAPLGSSLADQAALRERLAADAEVRFSDDGELIAPQDRVPAEMPLPRTTQADETKDVRRLDRALDRTLYLVVKGRDGSWQFPSDRMSTEENLHETAARVLQQAAGVNMNTWIVGRVPIAHHVVEPVLDKDSKAVKVKGSKTFFLKGRIMAGQADIADNKLGVSDFKWLTQEELKEQLPPPYYRSIRNMLALR</sequence>